<proteinExistence type="predicted"/>
<reference evidence="1" key="1">
    <citation type="submission" date="2009-05" db="EMBL/GenBank/DDBJ databases">
        <title>Oryza sativa Indica Group genomic DNA, chromosome 11, BAC clone:K0390G01, cultivar:Kasalath.</title>
        <authorList>
            <person name="Matsumoto T."/>
            <person name="Wu J."/>
            <person name="Kanamori H."/>
        </authorList>
    </citation>
    <scope>NUCLEOTIDE SEQUENCE</scope>
</reference>
<organism evidence="1">
    <name type="scientific">Oryza sativa subsp. indica</name>
    <name type="common">Rice</name>
    <dbReference type="NCBI Taxonomy" id="39946"/>
    <lineage>
        <taxon>Eukaryota</taxon>
        <taxon>Viridiplantae</taxon>
        <taxon>Streptophyta</taxon>
        <taxon>Embryophyta</taxon>
        <taxon>Tracheophyta</taxon>
        <taxon>Spermatophyta</taxon>
        <taxon>Magnoliopsida</taxon>
        <taxon>Liliopsida</taxon>
        <taxon>Poales</taxon>
        <taxon>Poaceae</taxon>
        <taxon>BOP clade</taxon>
        <taxon>Oryzoideae</taxon>
        <taxon>Oryzeae</taxon>
        <taxon>Oryzinae</taxon>
        <taxon>Oryza</taxon>
        <taxon>Oryza sativa</taxon>
    </lineage>
</organism>
<protein>
    <submittedName>
        <fullName evidence="1">Uncharacterized protein</fullName>
    </submittedName>
</protein>
<dbReference type="AlphaFoldDB" id="A0A679B8X2"/>
<sequence length="94" mass="10713">MRYQFLENLLKKHLHYFGYASDGLTTIYLPSTIAKLYHLQVLGFDDWGHLVFCSGEEAASLSIHHFGSLTSLQTIPIIEVEDKAGYEKELEEGH</sequence>
<evidence type="ECO:0000313" key="1">
    <source>
        <dbReference type="EMBL" id="BBD82484.1"/>
    </source>
</evidence>
<gene>
    <name evidence="1" type="primary">K0390G01.27</name>
</gene>
<accession>A0A679B8X2</accession>
<dbReference type="EMBL" id="AP011487">
    <property type="protein sequence ID" value="BBD82484.1"/>
    <property type="molecule type" value="Genomic_DNA"/>
</dbReference>
<name>A0A679B8X2_ORYSI</name>